<evidence type="ECO:0008006" key="3">
    <source>
        <dbReference type="Google" id="ProtNLM"/>
    </source>
</evidence>
<sequence length="246" mass="27788">MLTRIVELPDNVVGFQASGTVTARDYQTVLVPELEATLQRHNKVRLLYCLGSDFDGFSGAAAWEDAKVGLKHLARFERVAVVTNVDWIRNSVKAFGFALPGEVRIFANAGLQDAKAWVSEIDAKGKLEFEFDKKRGVLILQPRGELDAVDFQRVANEIDPYVELMGKLRGVMIVAKHFPGWEDLSALAAHFRFVRDHRRKVKRLAIVSDDKLMSALPFLAKHFLVEEARHFPMKKKTEALTWLGQD</sequence>
<reference evidence="1 2" key="1">
    <citation type="submission" date="2016-06" db="EMBL/GenBank/DDBJ databases">
        <title>Complete genome sequence of a deep-branching marine Gamma Proteobacterium Woeseia oceani type strain XK5.</title>
        <authorList>
            <person name="Mu D."/>
            <person name="Du Z."/>
        </authorList>
    </citation>
    <scope>NUCLEOTIDE SEQUENCE [LARGE SCALE GENOMIC DNA]</scope>
    <source>
        <strain evidence="1 2">XK5</strain>
    </source>
</reference>
<dbReference type="Gene3D" id="3.40.50.10600">
    <property type="entry name" value="SpoIIaa-like domains"/>
    <property type="match status" value="2"/>
</dbReference>
<dbReference type="InterPro" id="IPR036513">
    <property type="entry name" value="STAS_dom_sf"/>
</dbReference>
<dbReference type="Pfam" id="PF11964">
    <property type="entry name" value="SpoIIAA-like"/>
    <property type="match status" value="2"/>
</dbReference>
<dbReference type="RefSeq" id="WP_068618271.1">
    <property type="nucleotide sequence ID" value="NZ_CP016268.1"/>
</dbReference>
<protein>
    <recommendedName>
        <fullName evidence="3">STAS/SEC14 domain-containing protein</fullName>
    </recommendedName>
</protein>
<dbReference type="EMBL" id="CP016268">
    <property type="protein sequence ID" value="ANO52695.1"/>
    <property type="molecule type" value="Genomic_DNA"/>
</dbReference>
<name>A0A193LJH9_9GAMM</name>
<evidence type="ECO:0000313" key="2">
    <source>
        <dbReference type="Proteomes" id="UP000092695"/>
    </source>
</evidence>
<dbReference type="AlphaFoldDB" id="A0A193LJH9"/>
<gene>
    <name evidence="1" type="ORF">BA177_17195</name>
</gene>
<evidence type="ECO:0000313" key="1">
    <source>
        <dbReference type="EMBL" id="ANO52695.1"/>
    </source>
</evidence>
<dbReference type="InterPro" id="IPR038396">
    <property type="entry name" value="SpoIIAA-like_sf"/>
</dbReference>
<dbReference type="InterPro" id="IPR021866">
    <property type="entry name" value="SpoIIAA-like"/>
</dbReference>
<dbReference type="KEGG" id="woc:BA177_17195"/>
<organism evidence="1 2">
    <name type="scientific">Woeseia oceani</name>
    <dbReference type="NCBI Taxonomy" id="1548547"/>
    <lineage>
        <taxon>Bacteria</taxon>
        <taxon>Pseudomonadati</taxon>
        <taxon>Pseudomonadota</taxon>
        <taxon>Gammaproteobacteria</taxon>
        <taxon>Woeseiales</taxon>
        <taxon>Woeseiaceae</taxon>
        <taxon>Woeseia</taxon>
    </lineage>
</organism>
<accession>A0A193LJH9</accession>
<proteinExistence type="predicted"/>
<dbReference type="Proteomes" id="UP000092695">
    <property type="component" value="Chromosome"/>
</dbReference>
<dbReference type="SUPFAM" id="SSF52091">
    <property type="entry name" value="SpoIIaa-like"/>
    <property type="match status" value="2"/>
</dbReference>
<keyword evidence="2" id="KW-1185">Reference proteome</keyword>